<feature type="non-terminal residue" evidence="1">
    <location>
        <position position="52"/>
    </location>
</feature>
<keyword evidence="2" id="KW-1185">Reference proteome</keyword>
<dbReference type="AlphaFoldDB" id="A0AAV4VUT8"/>
<name>A0AAV4VUT8_CAEEX</name>
<dbReference type="EMBL" id="BPLR01015108">
    <property type="protein sequence ID" value="GIY73625.1"/>
    <property type="molecule type" value="Genomic_DNA"/>
</dbReference>
<proteinExistence type="predicted"/>
<sequence length="52" mass="5749">MKANAIALKMYQRDGGGPRHQSSLSIRSLCANHGGLRAHREFAVSRENLVSR</sequence>
<evidence type="ECO:0000313" key="2">
    <source>
        <dbReference type="Proteomes" id="UP001054945"/>
    </source>
</evidence>
<protein>
    <submittedName>
        <fullName evidence="1">Uncharacterized protein</fullName>
    </submittedName>
</protein>
<reference evidence="1 2" key="1">
    <citation type="submission" date="2021-06" db="EMBL/GenBank/DDBJ databases">
        <title>Caerostris extrusa draft genome.</title>
        <authorList>
            <person name="Kono N."/>
            <person name="Arakawa K."/>
        </authorList>
    </citation>
    <scope>NUCLEOTIDE SEQUENCE [LARGE SCALE GENOMIC DNA]</scope>
</reference>
<organism evidence="1 2">
    <name type="scientific">Caerostris extrusa</name>
    <name type="common">Bark spider</name>
    <name type="synonym">Caerostris bankana</name>
    <dbReference type="NCBI Taxonomy" id="172846"/>
    <lineage>
        <taxon>Eukaryota</taxon>
        <taxon>Metazoa</taxon>
        <taxon>Ecdysozoa</taxon>
        <taxon>Arthropoda</taxon>
        <taxon>Chelicerata</taxon>
        <taxon>Arachnida</taxon>
        <taxon>Araneae</taxon>
        <taxon>Araneomorphae</taxon>
        <taxon>Entelegynae</taxon>
        <taxon>Araneoidea</taxon>
        <taxon>Araneidae</taxon>
        <taxon>Caerostris</taxon>
    </lineage>
</organism>
<gene>
    <name evidence="1" type="ORF">CEXT_57311</name>
</gene>
<comment type="caution">
    <text evidence="1">The sequence shown here is derived from an EMBL/GenBank/DDBJ whole genome shotgun (WGS) entry which is preliminary data.</text>
</comment>
<dbReference type="Proteomes" id="UP001054945">
    <property type="component" value="Unassembled WGS sequence"/>
</dbReference>
<evidence type="ECO:0000313" key="1">
    <source>
        <dbReference type="EMBL" id="GIY73625.1"/>
    </source>
</evidence>
<accession>A0AAV4VUT8</accession>